<keyword evidence="2" id="KW-1185">Reference proteome</keyword>
<name>A0A0D3J101_EMIH1</name>
<reference evidence="2" key="1">
    <citation type="journal article" date="2013" name="Nature">
        <title>Pan genome of the phytoplankton Emiliania underpins its global distribution.</title>
        <authorList>
            <person name="Read B.A."/>
            <person name="Kegel J."/>
            <person name="Klute M.J."/>
            <person name="Kuo A."/>
            <person name="Lefebvre S.C."/>
            <person name="Maumus F."/>
            <person name="Mayer C."/>
            <person name="Miller J."/>
            <person name="Monier A."/>
            <person name="Salamov A."/>
            <person name="Young J."/>
            <person name="Aguilar M."/>
            <person name="Claverie J.M."/>
            <person name="Frickenhaus S."/>
            <person name="Gonzalez K."/>
            <person name="Herman E.K."/>
            <person name="Lin Y.C."/>
            <person name="Napier J."/>
            <person name="Ogata H."/>
            <person name="Sarno A.F."/>
            <person name="Shmutz J."/>
            <person name="Schroeder D."/>
            <person name="de Vargas C."/>
            <person name="Verret F."/>
            <person name="von Dassow P."/>
            <person name="Valentin K."/>
            <person name="Van de Peer Y."/>
            <person name="Wheeler G."/>
            <person name="Dacks J.B."/>
            <person name="Delwiche C.F."/>
            <person name="Dyhrman S.T."/>
            <person name="Glockner G."/>
            <person name="John U."/>
            <person name="Richards T."/>
            <person name="Worden A.Z."/>
            <person name="Zhang X."/>
            <person name="Grigoriev I.V."/>
            <person name="Allen A.E."/>
            <person name="Bidle K."/>
            <person name="Borodovsky M."/>
            <person name="Bowler C."/>
            <person name="Brownlee C."/>
            <person name="Cock J.M."/>
            <person name="Elias M."/>
            <person name="Gladyshev V.N."/>
            <person name="Groth M."/>
            <person name="Guda C."/>
            <person name="Hadaegh A."/>
            <person name="Iglesias-Rodriguez M.D."/>
            <person name="Jenkins J."/>
            <person name="Jones B.M."/>
            <person name="Lawson T."/>
            <person name="Leese F."/>
            <person name="Lindquist E."/>
            <person name="Lobanov A."/>
            <person name="Lomsadze A."/>
            <person name="Malik S.B."/>
            <person name="Marsh M.E."/>
            <person name="Mackinder L."/>
            <person name="Mock T."/>
            <person name="Mueller-Roeber B."/>
            <person name="Pagarete A."/>
            <person name="Parker M."/>
            <person name="Probert I."/>
            <person name="Quesneville H."/>
            <person name="Raines C."/>
            <person name="Rensing S.A."/>
            <person name="Riano-Pachon D.M."/>
            <person name="Richier S."/>
            <person name="Rokitta S."/>
            <person name="Shiraiwa Y."/>
            <person name="Soanes D.M."/>
            <person name="van der Giezen M."/>
            <person name="Wahlund T.M."/>
            <person name="Williams B."/>
            <person name="Wilson W."/>
            <person name="Wolfe G."/>
            <person name="Wurch L.L."/>
        </authorList>
    </citation>
    <scope>NUCLEOTIDE SEQUENCE</scope>
</reference>
<dbReference type="KEGG" id="ehx:EMIHUDRAFT_445271"/>
<dbReference type="AlphaFoldDB" id="A0A0D3J101"/>
<evidence type="ECO:0000313" key="2">
    <source>
        <dbReference type="Proteomes" id="UP000013827"/>
    </source>
</evidence>
<organism evidence="1 2">
    <name type="scientific">Emiliania huxleyi (strain CCMP1516)</name>
    <dbReference type="NCBI Taxonomy" id="280463"/>
    <lineage>
        <taxon>Eukaryota</taxon>
        <taxon>Haptista</taxon>
        <taxon>Haptophyta</taxon>
        <taxon>Prymnesiophyceae</taxon>
        <taxon>Isochrysidales</taxon>
        <taxon>Noelaerhabdaceae</taxon>
        <taxon>Emiliania</taxon>
    </lineage>
</organism>
<dbReference type="EnsemblProtists" id="EOD17186">
    <property type="protein sequence ID" value="EOD17186"/>
    <property type="gene ID" value="EMIHUDRAFT_445271"/>
</dbReference>
<proteinExistence type="predicted"/>
<sequence>MRACAGRLPSRAVRRQGSSLFVRFVYHGAVPVPLPVGESVSLFESQSSVNGSMASHALSVWRAGGGRDRGAGRAVSTFIFG</sequence>
<dbReference type="Proteomes" id="UP000013827">
    <property type="component" value="Unassembled WGS sequence"/>
</dbReference>
<reference evidence="1" key="2">
    <citation type="submission" date="2024-10" db="UniProtKB">
        <authorList>
            <consortium name="EnsemblProtists"/>
        </authorList>
    </citation>
    <scope>IDENTIFICATION</scope>
</reference>
<dbReference type="RefSeq" id="XP_005769615.1">
    <property type="nucleotide sequence ID" value="XM_005769558.1"/>
</dbReference>
<evidence type="ECO:0000313" key="1">
    <source>
        <dbReference type="EnsemblProtists" id="EOD17186"/>
    </source>
</evidence>
<dbReference type="HOGENOM" id="CLU_2578889_0_0_1"/>
<dbReference type="PaxDb" id="2903-EOD17186"/>
<protein>
    <submittedName>
        <fullName evidence="1">Uncharacterized protein</fullName>
    </submittedName>
</protein>
<dbReference type="GeneID" id="17263335"/>
<accession>A0A0D3J101</accession>